<dbReference type="InterPro" id="IPR050784">
    <property type="entry name" value="IAP"/>
</dbReference>
<evidence type="ECO:0000256" key="3">
    <source>
        <dbReference type="ARBA" id="ARBA00022833"/>
    </source>
</evidence>
<evidence type="ECO:0000313" key="6">
    <source>
        <dbReference type="EMBL" id="KAJ8314476.1"/>
    </source>
</evidence>
<comment type="caution">
    <text evidence="6">The sequence shown here is derived from an EMBL/GenBank/DDBJ whole genome shotgun (WGS) entry which is preliminary data.</text>
</comment>
<dbReference type="CDD" id="cd16713">
    <property type="entry name" value="RING-HC_BIRC2_3_7"/>
    <property type="match status" value="1"/>
</dbReference>
<dbReference type="SUPFAM" id="SSF57924">
    <property type="entry name" value="Inhibitor of apoptosis (IAP) repeat"/>
    <property type="match status" value="2"/>
</dbReference>
<dbReference type="Gene3D" id="1.10.1170.10">
    <property type="entry name" value="Inhibitor Of Apoptosis Protein (2mihbC-IAP-1), Chain A"/>
    <property type="match status" value="2"/>
</dbReference>
<dbReference type="CDD" id="cd00022">
    <property type="entry name" value="BIR"/>
    <property type="match status" value="2"/>
</dbReference>
<evidence type="ECO:0000313" key="7">
    <source>
        <dbReference type="Proteomes" id="UP001217089"/>
    </source>
</evidence>
<dbReference type="PANTHER" id="PTHR10044">
    <property type="entry name" value="INHIBITOR OF APOPTOSIS"/>
    <property type="match status" value="1"/>
</dbReference>
<dbReference type="InterPro" id="IPR013083">
    <property type="entry name" value="Znf_RING/FYVE/PHD"/>
</dbReference>
<dbReference type="SMART" id="SM00184">
    <property type="entry name" value="RING"/>
    <property type="match status" value="1"/>
</dbReference>
<accession>A0ABQ9FCX8</accession>
<keyword evidence="2 4" id="KW-0479">Metal-binding</keyword>
<dbReference type="PROSITE" id="PS50143">
    <property type="entry name" value="BIR_REPEAT_2"/>
    <property type="match status" value="2"/>
</dbReference>
<dbReference type="PANTHER" id="PTHR10044:SF139">
    <property type="entry name" value="DEATH-ASSOCIATED INHIBITOR OF APOPTOSIS 2"/>
    <property type="match status" value="1"/>
</dbReference>
<dbReference type="Pfam" id="PF00653">
    <property type="entry name" value="BIR"/>
    <property type="match status" value="2"/>
</dbReference>
<feature type="domain" description="RING-type" evidence="5">
    <location>
        <begin position="315"/>
        <end position="350"/>
    </location>
</feature>
<dbReference type="InterPro" id="IPR001841">
    <property type="entry name" value="Znf_RING"/>
</dbReference>
<protein>
    <recommendedName>
        <fullName evidence="5">RING-type domain-containing protein</fullName>
    </recommendedName>
</protein>
<evidence type="ECO:0000256" key="1">
    <source>
        <dbReference type="ARBA" id="ARBA00006672"/>
    </source>
</evidence>
<dbReference type="Gene3D" id="3.30.40.10">
    <property type="entry name" value="Zinc/RING finger domain, C3HC4 (zinc finger)"/>
    <property type="match status" value="1"/>
</dbReference>
<evidence type="ECO:0000256" key="2">
    <source>
        <dbReference type="ARBA" id="ARBA00022771"/>
    </source>
</evidence>
<dbReference type="Proteomes" id="UP001217089">
    <property type="component" value="Unassembled WGS sequence"/>
</dbReference>
<dbReference type="SMART" id="SM00238">
    <property type="entry name" value="BIR"/>
    <property type="match status" value="2"/>
</dbReference>
<dbReference type="InterPro" id="IPR001370">
    <property type="entry name" value="BIR_rpt"/>
</dbReference>
<keyword evidence="2 4" id="KW-0863">Zinc-finger</keyword>
<keyword evidence="7" id="KW-1185">Reference proteome</keyword>
<organism evidence="6 7">
    <name type="scientific">Tegillarca granosa</name>
    <name type="common">Malaysian cockle</name>
    <name type="synonym">Anadara granosa</name>
    <dbReference type="NCBI Taxonomy" id="220873"/>
    <lineage>
        <taxon>Eukaryota</taxon>
        <taxon>Metazoa</taxon>
        <taxon>Spiralia</taxon>
        <taxon>Lophotrochozoa</taxon>
        <taxon>Mollusca</taxon>
        <taxon>Bivalvia</taxon>
        <taxon>Autobranchia</taxon>
        <taxon>Pteriomorphia</taxon>
        <taxon>Arcoida</taxon>
        <taxon>Arcoidea</taxon>
        <taxon>Arcidae</taxon>
        <taxon>Tegillarca</taxon>
    </lineage>
</organism>
<comment type="similarity">
    <text evidence="1">Belongs to the IAP family.</text>
</comment>
<dbReference type="Pfam" id="PF13920">
    <property type="entry name" value="zf-C3HC4_3"/>
    <property type="match status" value="1"/>
</dbReference>
<keyword evidence="3" id="KW-0862">Zinc</keyword>
<dbReference type="PROSITE" id="PS50089">
    <property type="entry name" value="ZF_RING_2"/>
    <property type="match status" value="1"/>
</dbReference>
<evidence type="ECO:0000259" key="5">
    <source>
        <dbReference type="PROSITE" id="PS50089"/>
    </source>
</evidence>
<dbReference type="EMBL" id="JARBDR010000337">
    <property type="protein sequence ID" value="KAJ8314476.1"/>
    <property type="molecule type" value="Genomic_DNA"/>
</dbReference>
<gene>
    <name evidence="6" type="ORF">KUTeg_006626</name>
</gene>
<reference evidence="6 7" key="1">
    <citation type="submission" date="2022-12" db="EMBL/GenBank/DDBJ databases">
        <title>Chromosome-level genome of Tegillarca granosa.</title>
        <authorList>
            <person name="Kim J."/>
        </authorList>
    </citation>
    <scope>NUCLEOTIDE SEQUENCE [LARGE SCALE GENOMIC DNA]</scope>
    <source>
        <strain evidence="6">Teg-2019</strain>
        <tissue evidence="6">Adductor muscle</tissue>
    </source>
</reference>
<proteinExistence type="inferred from homology"/>
<sequence length="362" mass="40514">MLHLSSYKMSGSNLSGLVAAASFSVSANKKKTGIAEDPGLLKYERNRLETFKNWPVSSPIPPKDLAQSGFYYTGNEDRVQCAFCRGILKGWDPGDDPQKEHEKRFEKCGFILGLNVGNVPLLTKKTVPILTPDFSNGAENLGVSSERAKHENFAVESTRLMTFSCPGWDTRMYQTPEMLAAAGFFYTGTCDNVKCFFCDGGIRNWQPGDDPWTEHARYFPNCYYVKLVKGQDFIKKIHEKYNNEKSIGVYQSAKVYGRRSRGDNFPNTEELMEAVLTMQEAQAAVLSSTGQNQDNEPNMSDLEKENKMLRDQKTCKVCLDKEVGMVFLPCGHLCCCVSCAPAVRKCPICRGDIKGTVRTYIP</sequence>
<name>A0ABQ9FCX8_TEGGR</name>
<evidence type="ECO:0000256" key="4">
    <source>
        <dbReference type="PROSITE-ProRule" id="PRU00175"/>
    </source>
</evidence>